<sequence>MDEEAGVQAGATGEPTPSGETVQDPASKSKAVGTQAKSPKKKKNKSNRLQSTSKAPALSDSGEDDSEYISPRKKTSAKKKRKRRSSGLNAGLTPKELALDDHTDEQRWASYANRSVSVA</sequence>
<dbReference type="EMBL" id="VDEP01000139">
    <property type="protein sequence ID" value="KAA1128839.1"/>
    <property type="molecule type" value="Genomic_DNA"/>
</dbReference>
<protein>
    <submittedName>
        <fullName evidence="3">Uncharacterized protein</fullName>
    </submittedName>
</protein>
<gene>
    <name evidence="3" type="ORF">PGTUg99_025404</name>
    <name evidence="2" type="ORF">PGTUg99_028318</name>
</gene>
<reference evidence="3 4" key="1">
    <citation type="submission" date="2019-05" db="EMBL/GenBank/DDBJ databases">
        <title>Emergence of the Ug99 lineage of the wheat stem rust pathogen through somatic hybridization.</title>
        <authorList>
            <person name="Li F."/>
            <person name="Upadhyaya N.M."/>
            <person name="Sperschneider J."/>
            <person name="Matny O."/>
            <person name="Nguyen-Phuc H."/>
            <person name="Mago R."/>
            <person name="Raley C."/>
            <person name="Miller M.E."/>
            <person name="Silverstein K.A.T."/>
            <person name="Henningsen E."/>
            <person name="Hirsch C.D."/>
            <person name="Visser B."/>
            <person name="Pretorius Z.A."/>
            <person name="Steffenson B.J."/>
            <person name="Schwessinger B."/>
            <person name="Dodds P.N."/>
            <person name="Figueroa M."/>
        </authorList>
    </citation>
    <scope>NUCLEOTIDE SEQUENCE [LARGE SCALE GENOMIC DNA]</scope>
    <source>
        <strain evidence="3 4">Ug99</strain>
    </source>
</reference>
<dbReference type="EMBL" id="VDEP01000341">
    <property type="protein sequence ID" value="KAA1100435.1"/>
    <property type="molecule type" value="Genomic_DNA"/>
</dbReference>
<proteinExistence type="predicted"/>
<accession>A0A5B0RTZ3</accession>
<evidence type="ECO:0000313" key="3">
    <source>
        <dbReference type="EMBL" id="KAA1128839.1"/>
    </source>
</evidence>
<dbReference type="AlphaFoldDB" id="A0A5B0RTZ3"/>
<dbReference type="Proteomes" id="UP000325313">
    <property type="component" value="Unassembled WGS sequence"/>
</dbReference>
<feature type="region of interest" description="Disordered" evidence="1">
    <location>
        <begin position="1"/>
        <end position="104"/>
    </location>
</feature>
<organism evidence="3 4">
    <name type="scientific">Puccinia graminis f. sp. tritici</name>
    <dbReference type="NCBI Taxonomy" id="56615"/>
    <lineage>
        <taxon>Eukaryota</taxon>
        <taxon>Fungi</taxon>
        <taxon>Dikarya</taxon>
        <taxon>Basidiomycota</taxon>
        <taxon>Pucciniomycotina</taxon>
        <taxon>Pucciniomycetes</taxon>
        <taxon>Pucciniales</taxon>
        <taxon>Pucciniaceae</taxon>
        <taxon>Puccinia</taxon>
    </lineage>
</organism>
<name>A0A5B0RTZ3_PUCGR</name>
<feature type="compositionally biased region" description="Basic residues" evidence="1">
    <location>
        <begin position="71"/>
        <end position="85"/>
    </location>
</feature>
<comment type="caution">
    <text evidence="3">The sequence shown here is derived from an EMBL/GenBank/DDBJ whole genome shotgun (WGS) entry which is preliminary data.</text>
</comment>
<evidence type="ECO:0000256" key="1">
    <source>
        <dbReference type="SAM" id="MobiDB-lite"/>
    </source>
</evidence>
<evidence type="ECO:0000313" key="4">
    <source>
        <dbReference type="Proteomes" id="UP000325313"/>
    </source>
</evidence>
<evidence type="ECO:0000313" key="2">
    <source>
        <dbReference type="EMBL" id="KAA1100435.1"/>
    </source>
</evidence>